<evidence type="ECO:0000256" key="12">
    <source>
        <dbReference type="ARBA" id="ARBA00023180"/>
    </source>
</evidence>
<dbReference type="PROSITE" id="PS50088">
    <property type="entry name" value="ANK_REPEAT"/>
    <property type="match status" value="4"/>
</dbReference>
<feature type="transmembrane region" description="Helical" evidence="16">
    <location>
        <begin position="255"/>
        <end position="273"/>
    </location>
</feature>
<evidence type="ECO:0000256" key="7">
    <source>
        <dbReference type="ARBA" id="ARBA00022982"/>
    </source>
</evidence>
<dbReference type="Pfam" id="PF01794">
    <property type="entry name" value="Ferric_reduct"/>
    <property type="match status" value="1"/>
</dbReference>
<dbReference type="Pfam" id="PF12796">
    <property type="entry name" value="Ank_2"/>
    <property type="match status" value="1"/>
</dbReference>
<comment type="similarity">
    <text evidence="2">Belongs to the ferric reductase (FRE) family.</text>
</comment>
<reference evidence="18" key="1">
    <citation type="submission" date="2019-10" db="EMBL/GenBank/DDBJ databases">
        <authorList>
            <person name="Nor Muhammad N."/>
        </authorList>
    </citation>
    <scope>NUCLEOTIDE SEQUENCE</scope>
</reference>
<dbReference type="GO" id="GO:0005886">
    <property type="term" value="C:plasma membrane"/>
    <property type="evidence" value="ECO:0007669"/>
    <property type="project" value="UniProtKB-SubCell"/>
</dbReference>
<feature type="region of interest" description="Disordered" evidence="15">
    <location>
        <begin position="635"/>
        <end position="675"/>
    </location>
</feature>
<dbReference type="SFLD" id="SFLDS00052">
    <property type="entry name" value="Ferric_Reductase_Domain"/>
    <property type="match status" value="1"/>
</dbReference>
<dbReference type="GO" id="GO:0016787">
    <property type="term" value="F:hydrolase activity"/>
    <property type="evidence" value="ECO:0007669"/>
    <property type="project" value="UniProtKB-KW"/>
</dbReference>
<dbReference type="SUPFAM" id="SSF63380">
    <property type="entry name" value="Riboflavin synthase domain-like"/>
    <property type="match status" value="1"/>
</dbReference>
<keyword evidence="10" id="KW-0406">Ion transport</keyword>
<keyword evidence="11 16" id="KW-0472">Membrane</keyword>
<dbReference type="InterPro" id="IPR017938">
    <property type="entry name" value="Riboflavin_synthase-like_b-brl"/>
</dbReference>
<dbReference type="GO" id="GO:0052851">
    <property type="term" value="F:ferric-chelate reductase (NADPH) activity"/>
    <property type="evidence" value="ECO:0007669"/>
    <property type="project" value="UniProtKB-EC"/>
</dbReference>
<dbReference type="InterPro" id="IPR017927">
    <property type="entry name" value="FAD-bd_FR_type"/>
</dbReference>
<keyword evidence="14" id="KW-0040">ANK repeat</keyword>
<feature type="repeat" description="ANK" evidence="14">
    <location>
        <begin position="814"/>
        <end position="836"/>
    </location>
</feature>
<evidence type="ECO:0000256" key="3">
    <source>
        <dbReference type="ARBA" id="ARBA00012668"/>
    </source>
</evidence>
<evidence type="ECO:0000256" key="5">
    <source>
        <dbReference type="ARBA" id="ARBA00022475"/>
    </source>
</evidence>
<evidence type="ECO:0000256" key="13">
    <source>
        <dbReference type="ARBA" id="ARBA00048483"/>
    </source>
</evidence>
<evidence type="ECO:0000256" key="10">
    <source>
        <dbReference type="ARBA" id="ARBA00023065"/>
    </source>
</evidence>
<feature type="compositionally biased region" description="Polar residues" evidence="15">
    <location>
        <begin position="1387"/>
        <end position="1411"/>
    </location>
</feature>
<gene>
    <name evidence="18" type="primary">Q4I7F9</name>
</gene>
<dbReference type="CDD" id="cd06186">
    <property type="entry name" value="NOX_Duox_like_FAD_NADP"/>
    <property type="match status" value="1"/>
</dbReference>
<dbReference type="Pfam" id="PF00023">
    <property type="entry name" value="Ank"/>
    <property type="match status" value="1"/>
</dbReference>
<dbReference type="InterPro" id="IPR013112">
    <property type="entry name" value="FAD-bd_8"/>
</dbReference>
<feature type="transmembrane region" description="Helical" evidence="16">
    <location>
        <begin position="122"/>
        <end position="143"/>
    </location>
</feature>
<feature type="transmembrane region" description="Helical" evidence="16">
    <location>
        <begin position="39"/>
        <end position="56"/>
    </location>
</feature>
<dbReference type="EMBL" id="LR728569">
    <property type="protein sequence ID" value="VWP00534.1"/>
    <property type="molecule type" value="Genomic_DNA"/>
</dbReference>
<feature type="repeat" description="ANK" evidence="14">
    <location>
        <begin position="923"/>
        <end position="956"/>
    </location>
</feature>
<dbReference type="Pfam" id="PF08030">
    <property type="entry name" value="NAD_binding_6"/>
    <property type="match status" value="1"/>
</dbReference>
<keyword evidence="18" id="KW-0547">Nucleotide-binding</keyword>
<protein>
    <recommendedName>
        <fullName evidence="3">ferric-chelate reductase (NADPH)</fullName>
        <ecNumber evidence="3">1.16.1.9</ecNumber>
    </recommendedName>
</protein>
<proteinExistence type="inferred from homology"/>
<evidence type="ECO:0000256" key="14">
    <source>
        <dbReference type="PROSITE-ProRule" id="PRU00023"/>
    </source>
</evidence>
<accession>A0A5K1K410</accession>
<dbReference type="Pfam" id="PF08022">
    <property type="entry name" value="FAD_binding_8"/>
    <property type="match status" value="1"/>
</dbReference>
<keyword evidence="4" id="KW-0813">Transport</keyword>
<dbReference type="InterPro" id="IPR039261">
    <property type="entry name" value="FNR_nucleotide-bd"/>
</dbReference>
<dbReference type="GO" id="GO:0004386">
    <property type="term" value="F:helicase activity"/>
    <property type="evidence" value="ECO:0007669"/>
    <property type="project" value="UniProtKB-KW"/>
</dbReference>
<evidence type="ECO:0000256" key="9">
    <source>
        <dbReference type="ARBA" id="ARBA00023002"/>
    </source>
</evidence>
<feature type="domain" description="FAD-binding FR-type" evidence="17">
    <location>
        <begin position="301"/>
        <end position="433"/>
    </location>
</feature>
<keyword evidence="18" id="KW-0378">Hydrolase</keyword>
<dbReference type="Pfam" id="PF13857">
    <property type="entry name" value="Ank_5"/>
    <property type="match status" value="1"/>
</dbReference>
<feature type="repeat" description="ANK" evidence="14">
    <location>
        <begin position="848"/>
        <end position="880"/>
    </location>
</feature>
<dbReference type="SUPFAM" id="SSF48403">
    <property type="entry name" value="Ankyrin repeat"/>
    <property type="match status" value="1"/>
</dbReference>
<evidence type="ECO:0000256" key="15">
    <source>
        <dbReference type="SAM" id="MobiDB-lite"/>
    </source>
</evidence>
<dbReference type="InterPro" id="IPR013121">
    <property type="entry name" value="Fe_red_NAD-bd_6"/>
</dbReference>
<keyword evidence="5" id="KW-1003">Cell membrane</keyword>
<evidence type="ECO:0000256" key="8">
    <source>
        <dbReference type="ARBA" id="ARBA00022989"/>
    </source>
</evidence>
<dbReference type="InterPro" id="IPR002110">
    <property type="entry name" value="Ankyrin_rpt"/>
</dbReference>
<feature type="compositionally biased region" description="Polar residues" evidence="15">
    <location>
        <begin position="635"/>
        <end position="645"/>
    </location>
</feature>
<evidence type="ECO:0000259" key="17">
    <source>
        <dbReference type="PROSITE" id="PS51384"/>
    </source>
</evidence>
<dbReference type="SFLD" id="SFLDG01168">
    <property type="entry name" value="Ferric_reductase_subgroup_(FRE"/>
    <property type="match status" value="1"/>
</dbReference>
<keyword evidence="18" id="KW-0067">ATP-binding</keyword>
<keyword evidence="12" id="KW-0325">Glycoprotein</keyword>
<name>A0A5K1K410_9APHY</name>
<evidence type="ECO:0000256" key="1">
    <source>
        <dbReference type="ARBA" id="ARBA00004651"/>
    </source>
</evidence>
<dbReference type="GO" id="GO:0006826">
    <property type="term" value="P:iron ion transport"/>
    <property type="evidence" value="ECO:0007669"/>
    <property type="project" value="TreeGrafter"/>
</dbReference>
<dbReference type="InterPro" id="IPR036770">
    <property type="entry name" value="Ankyrin_rpt-contain_sf"/>
</dbReference>
<feature type="repeat" description="ANK" evidence="14">
    <location>
        <begin position="881"/>
        <end position="913"/>
    </location>
</feature>
<dbReference type="Gene3D" id="1.25.40.20">
    <property type="entry name" value="Ankyrin repeat-containing domain"/>
    <property type="match status" value="2"/>
</dbReference>
<feature type="region of interest" description="Disordered" evidence="15">
    <location>
        <begin position="708"/>
        <end position="768"/>
    </location>
</feature>
<dbReference type="GO" id="GO:0015677">
    <property type="term" value="P:copper ion import"/>
    <property type="evidence" value="ECO:0007669"/>
    <property type="project" value="TreeGrafter"/>
</dbReference>
<evidence type="ECO:0000256" key="2">
    <source>
        <dbReference type="ARBA" id="ARBA00006278"/>
    </source>
</evidence>
<evidence type="ECO:0000256" key="4">
    <source>
        <dbReference type="ARBA" id="ARBA00022448"/>
    </source>
</evidence>
<comment type="catalytic activity">
    <reaction evidence="13">
        <text>2 a Fe(II)-siderophore + NADP(+) + H(+) = 2 a Fe(III)-siderophore + NADPH</text>
        <dbReference type="Rhea" id="RHEA:28795"/>
        <dbReference type="Rhea" id="RHEA-COMP:11342"/>
        <dbReference type="Rhea" id="RHEA-COMP:11344"/>
        <dbReference type="ChEBI" id="CHEBI:15378"/>
        <dbReference type="ChEBI" id="CHEBI:29033"/>
        <dbReference type="ChEBI" id="CHEBI:29034"/>
        <dbReference type="ChEBI" id="CHEBI:57783"/>
        <dbReference type="ChEBI" id="CHEBI:58349"/>
        <dbReference type="EC" id="1.16.1.9"/>
    </reaction>
</comment>
<dbReference type="PROSITE" id="PS51384">
    <property type="entry name" value="FAD_FR"/>
    <property type="match status" value="1"/>
</dbReference>
<keyword evidence="18" id="KW-0347">Helicase</keyword>
<keyword evidence="6 16" id="KW-0812">Transmembrane</keyword>
<evidence type="ECO:0000256" key="16">
    <source>
        <dbReference type="SAM" id="Phobius"/>
    </source>
</evidence>
<feature type="compositionally biased region" description="Polar residues" evidence="15">
    <location>
        <begin position="1292"/>
        <end position="1320"/>
    </location>
</feature>
<dbReference type="SMART" id="SM00248">
    <property type="entry name" value="ANK"/>
    <property type="match status" value="4"/>
</dbReference>
<dbReference type="InterPro" id="IPR013130">
    <property type="entry name" value="Fe3_Rdtase_TM_dom"/>
</dbReference>
<evidence type="ECO:0000313" key="18">
    <source>
        <dbReference type="EMBL" id="VWP00534.1"/>
    </source>
</evidence>
<evidence type="ECO:0000256" key="6">
    <source>
        <dbReference type="ARBA" id="ARBA00022692"/>
    </source>
</evidence>
<feature type="region of interest" description="Disordered" evidence="15">
    <location>
        <begin position="1387"/>
        <end position="1426"/>
    </location>
</feature>
<dbReference type="EC" id="1.16.1.9" evidence="3"/>
<dbReference type="PANTHER" id="PTHR32361">
    <property type="entry name" value="FERRIC/CUPRIC REDUCTASE TRANSMEMBRANE COMPONENT"/>
    <property type="match status" value="1"/>
</dbReference>
<dbReference type="SUPFAM" id="SSF52343">
    <property type="entry name" value="Ferredoxin reductase-like, C-terminal NADP-linked domain"/>
    <property type="match status" value="1"/>
</dbReference>
<comment type="subcellular location">
    <subcellularLocation>
        <location evidence="1">Cell membrane</location>
        <topology evidence="1">Multi-pass membrane protein</topology>
    </subcellularLocation>
</comment>
<keyword evidence="8 16" id="KW-1133">Transmembrane helix</keyword>
<dbReference type="GO" id="GO:0006879">
    <property type="term" value="P:intracellular iron ion homeostasis"/>
    <property type="evidence" value="ECO:0007669"/>
    <property type="project" value="TreeGrafter"/>
</dbReference>
<dbReference type="PANTHER" id="PTHR32361:SF9">
    <property type="entry name" value="FERRIC REDUCTASE TRANSMEMBRANE COMPONENT 3-RELATED"/>
    <property type="match status" value="1"/>
</dbReference>
<keyword evidence="9" id="KW-0560">Oxidoreductase</keyword>
<keyword evidence="7" id="KW-0249">Electron transport</keyword>
<sequence length="1426" mass="155629">MSSSTPDMSQLLDRFHVYNPSKDDSHFREAQQKEAVRRMWVLIASVVAFLFAVRVLRFTLSLLFDFLFCASEEPMLAIRKDGKASSQEIVLPGRNGRASWRRIPSACASGFRIIFFRVQVPLLVGAASIAELFFVFGYIAAMLSLTFTNTKDLNYWFYQDRGAHLAACQLPFIVALAGKNNIISFLTGIGHEKLNVLHRAAARTCLILLWIHALTRTVAGLTEREDFGHGWMRWGAASLTSFTLLSMMSVRIIRILFFEFFLMTHIFLVGEFLHDLAARLGGHSLTIYICSYGDYFWPALVVWAFDRILRTTRLVWNNRGRGGRHHEYGSAVIELVSSDTVRMTLRRKMDWRAGQHAYVVLPTISDIPSEAHPFTIASIPEQSSLDESGERDVVFLIRARGGFTGRLSEHATSNGVCRVPAFIDGPYGCPPDLTRFSTCILIAGGSGVSYTLPHLLNLVRRVIFIWAVRESDHLGWISKSLCEALAVAQSTPLAIEPSVYVTGPTCDIPRIPGTQYAGSEASGSDSGEAAGKELPLYSSLKIVHGRPSIRRILQEGVDGSSGPVSVDVSGPSSLTASVSSALASKLTSPANILKASRTPSDSPLVPTFHLFGDCAMSSDLLHPLHYLTTIEEVASSTPSPVSNHPSMHDEEDEEEFVYPGTEGNSSAALTDDQEESAAAFEYGSQTAFENETETAFDNESEAAFEYEPEATFEYNPPEERRQTPKQEHQQLLVSPSPRAVSPPPPLTEASGPAVQPTAPSPVPARHHPSPAQLEALHAAAASGDLRRVQTEFRSAVRADDVEPFELTNDASPRTGLTALHAAASRGWLDIVKWLVEECGAIPDIEDKEGETALHKAALNGHLDVVKYLLPGKADVHAKDADGWTALHNACSKGYLDIVRWLCESGGATSEIDGAPGVDVRSKGGWTPLMNASSKGHLPVVLYLLTKQQADPLVRNNWGETAYDVAAAVFEIWVLQRFESEKWRDSSVPFNPLGVHTTVPLVLYENQRLDVRLKTLAVSGGRPKFSASGLGRRGRQAPFELVLPVASESNGKRVGRIGRWTLRLLVLTLKKGGSTPTRLVMPTTSGYPSLRPNLNDSSTAVAQSPSAWLAEAPEVEAAPMEARVPARILHMRSIYPRCRSSSPDGAMYHLADGQLIPYVEHGDGESDFGGSDGQEMSAMPTLGLGSQDYVARARYLVGTPHPDDGDMSSALEARRMIAKLERATTELRQGLLGDDDHERKIQAEVLLNAYNRELERRRLAAGAQGLLISGDDGVDIDDDDDDEEFHYPGASPLDTSTARAPSIRSTTTDYFGRATSSSSRGPTDLTPHLSQAPEFRVPTHEAPQKVLTPRWSASSPHSLHATWERDEHVTAAIAGAYSVTAAHLTGSSSILPTSSMTRPSQMRLQGQASNVSAKVATKKSPQRYPLA</sequence>
<feature type="region of interest" description="Disordered" evidence="15">
    <location>
        <begin position="1286"/>
        <end position="1329"/>
    </location>
</feature>
<evidence type="ECO:0000256" key="11">
    <source>
        <dbReference type="ARBA" id="ARBA00023136"/>
    </source>
</evidence>
<dbReference type="InterPro" id="IPR051410">
    <property type="entry name" value="Ferric/Cupric_Reductase"/>
</dbReference>
<feature type="compositionally biased region" description="Basic and acidic residues" evidence="15">
    <location>
        <begin position="717"/>
        <end position="728"/>
    </location>
</feature>
<organism evidence="18">
    <name type="scientific">Ganoderma boninense</name>
    <dbReference type="NCBI Taxonomy" id="34458"/>
    <lineage>
        <taxon>Eukaryota</taxon>
        <taxon>Fungi</taxon>
        <taxon>Dikarya</taxon>
        <taxon>Basidiomycota</taxon>
        <taxon>Agaricomycotina</taxon>
        <taxon>Agaricomycetes</taxon>
        <taxon>Polyporales</taxon>
        <taxon>Polyporaceae</taxon>
        <taxon>Ganoderma</taxon>
    </lineage>
</organism>
<dbReference type="Gene3D" id="3.40.50.80">
    <property type="entry name" value="Nucleotide-binding domain of ferredoxin-NADP reductase (FNR) module"/>
    <property type="match status" value="1"/>
</dbReference>
<dbReference type="PROSITE" id="PS50297">
    <property type="entry name" value="ANK_REP_REGION"/>
    <property type="match status" value="3"/>
</dbReference>